<dbReference type="EMBL" id="DRXS01000147">
    <property type="protein sequence ID" value="HHR40722.1"/>
    <property type="molecule type" value="Genomic_DNA"/>
</dbReference>
<dbReference type="InterPro" id="IPR010157">
    <property type="entry name" value="CRISPR-assoc_Cas5"/>
</dbReference>
<evidence type="ECO:0000313" key="1">
    <source>
        <dbReference type="EMBL" id="HHR40722.1"/>
    </source>
</evidence>
<sequence>MGVETNSDLQTKTHREIAVLLAVASALTESPSLIDRMSNALSPEPAVRAVSDALRILQSDQMSGTPSVMTERTEKGRYVVVGNKRIFGWLPTGEDVRRFIEDVQQNVSLARKIGTFASALLVESMLRHGEQ</sequence>
<organism evidence="1">
    <name type="scientific">Caldiarchaeum subterraneum</name>
    <dbReference type="NCBI Taxonomy" id="311458"/>
    <lineage>
        <taxon>Archaea</taxon>
        <taxon>Nitrososphaerota</taxon>
        <taxon>Candidatus Caldarchaeales</taxon>
        <taxon>Candidatus Caldarchaeaceae</taxon>
        <taxon>Candidatus Caldarchaeum</taxon>
    </lineage>
</organism>
<dbReference type="AlphaFoldDB" id="A0A7C5Y9T0"/>
<accession>A0A7C5Y9T0</accession>
<dbReference type="Pfam" id="PF09702">
    <property type="entry name" value="Cas_Csa5"/>
    <property type="match status" value="1"/>
</dbReference>
<protein>
    <recommendedName>
        <fullName evidence="2">Type I-A CRISPR-associated protein Csa5</fullName>
    </recommendedName>
</protein>
<evidence type="ECO:0008006" key="2">
    <source>
        <dbReference type="Google" id="ProtNLM"/>
    </source>
</evidence>
<gene>
    <name evidence="1" type="ORF">ENM42_02715</name>
</gene>
<name>A0A7C5Y9T0_CALS0</name>
<proteinExistence type="predicted"/>
<comment type="caution">
    <text evidence="1">The sequence shown here is derived from an EMBL/GenBank/DDBJ whole genome shotgun (WGS) entry which is preliminary data.</text>
</comment>
<reference evidence="1" key="1">
    <citation type="journal article" date="2020" name="mSystems">
        <title>Genome- and Community-Level Interaction Insights into Carbon Utilization and Element Cycling Functions of Hydrothermarchaeota in Hydrothermal Sediment.</title>
        <authorList>
            <person name="Zhou Z."/>
            <person name="Liu Y."/>
            <person name="Xu W."/>
            <person name="Pan J."/>
            <person name="Luo Z.H."/>
            <person name="Li M."/>
        </authorList>
    </citation>
    <scope>NUCLEOTIDE SEQUENCE [LARGE SCALE GENOMIC DNA]</scope>
    <source>
        <strain evidence="1">SpSt-1084</strain>
    </source>
</reference>